<keyword evidence="10" id="KW-1185">Reference proteome</keyword>
<proteinExistence type="inferred from homology"/>
<keyword evidence="5 7" id="KW-0472">Membrane</keyword>
<evidence type="ECO:0000313" key="9">
    <source>
        <dbReference type="EMBL" id="PRY97490.1"/>
    </source>
</evidence>
<keyword evidence="1 7" id="KW-1003">Cell membrane</keyword>
<dbReference type="NCBIfam" id="NF002058">
    <property type="entry name" value="PRK00888.1"/>
    <property type="match status" value="1"/>
</dbReference>
<keyword evidence="6 7" id="KW-0131">Cell cycle</keyword>
<comment type="function">
    <text evidence="7">Essential cell division protein. May link together the upstream cell division proteins, which are predominantly cytoplasmic, with the downstream cell division proteins, which are predominantly periplasmic.</text>
</comment>
<evidence type="ECO:0000256" key="1">
    <source>
        <dbReference type="ARBA" id="ARBA00022475"/>
    </source>
</evidence>
<dbReference type="HAMAP" id="MF_00599">
    <property type="entry name" value="FtsB"/>
    <property type="match status" value="1"/>
</dbReference>
<evidence type="ECO:0000256" key="7">
    <source>
        <dbReference type="HAMAP-Rule" id="MF_00599"/>
    </source>
</evidence>
<evidence type="ECO:0000256" key="2">
    <source>
        <dbReference type="ARBA" id="ARBA00022618"/>
    </source>
</evidence>
<feature type="topological domain" description="Periplasmic" evidence="7">
    <location>
        <begin position="22"/>
        <end position="114"/>
    </location>
</feature>
<dbReference type="EMBL" id="PVTV01000014">
    <property type="protein sequence ID" value="PRY97490.1"/>
    <property type="molecule type" value="Genomic_DNA"/>
</dbReference>
<comment type="subunit">
    <text evidence="7">Part of a complex composed of FtsB, FtsL and FtsQ.</text>
</comment>
<evidence type="ECO:0000256" key="6">
    <source>
        <dbReference type="ARBA" id="ARBA00023306"/>
    </source>
</evidence>
<evidence type="ECO:0000313" key="10">
    <source>
        <dbReference type="Proteomes" id="UP000238308"/>
    </source>
</evidence>
<keyword evidence="7" id="KW-0997">Cell inner membrane</keyword>
<comment type="similarity">
    <text evidence="7">Belongs to the FtsB family.</text>
</comment>
<dbReference type="GO" id="GO:0043093">
    <property type="term" value="P:FtsZ-dependent cytokinesis"/>
    <property type="evidence" value="ECO:0007669"/>
    <property type="project" value="UniProtKB-UniRule"/>
</dbReference>
<sequence>MRLLFIILLALVALIQYPLWKGRGGWFEVRELQAQLAGQKSINEGLLLRNQALRAEISDLESGTEAAEERARGELGMMKRDEIFVQVLPPNVKPPMTKPVDTATSNVGTAKPNR</sequence>
<comment type="caution">
    <text evidence="9">The sequence shown here is derived from an EMBL/GenBank/DDBJ whole genome shotgun (WGS) entry which is preliminary data.</text>
</comment>
<accession>A0A2T0XF27</accession>
<protein>
    <recommendedName>
        <fullName evidence="7">Cell division protein FtsB</fullName>
    </recommendedName>
</protein>
<reference evidence="9 10" key="1">
    <citation type="submission" date="2018-03" db="EMBL/GenBank/DDBJ databases">
        <title>Genomic Encyclopedia of Type Strains, Phase III (KMG-III): the genomes of soil and plant-associated and newly described type strains.</title>
        <authorList>
            <person name="Whitman W."/>
        </authorList>
    </citation>
    <scope>NUCLEOTIDE SEQUENCE [LARGE SCALE GENOMIC DNA]</scope>
    <source>
        <strain evidence="9 10">MWH-P2sevCIIIb</strain>
    </source>
</reference>
<dbReference type="Pfam" id="PF04977">
    <property type="entry name" value="DivIC"/>
    <property type="match status" value="1"/>
</dbReference>
<gene>
    <name evidence="7" type="primary">ftsB</name>
    <name evidence="9" type="ORF">BCM14_1950</name>
</gene>
<keyword evidence="3 7" id="KW-0812">Transmembrane</keyword>
<keyword evidence="2 7" id="KW-0132">Cell division</keyword>
<name>A0A2T0XF27_9BURK</name>
<dbReference type="PANTHER" id="PTHR37485:SF1">
    <property type="entry name" value="CELL DIVISION PROTEIN FTSB"/>
    <property type="match status" value="1"/>
</dbReference>
<dbReference type="InterPro" id="IPR023081">
    <property type="entry name" value="Cell_div_FtsB"/>
</dbReference>
<dbReference type="InterPro" id="IPR007060">
    <property type="entry name" value="FtsL/DivIC"/>
</dbReference>
<evidence type="ECO:0000256" key="5">
    <source>
        <dbReference type="ARBA" id="ARBA00023136"/>
    </source>
</evidence>
<dbReference type="AlphaFoldDB" id="A0A2T0XF27"/>
<feature type="region of interest" description="Disordered" evidence="8">
    <location>
        <begin position="89"/>
        <end position="114"/>
    </location>
</feature>
<evidence type="ECO:0000256" key="4">
    <source>
        <dbReference type="ARBA" id="ARBA00022989"/>
    </source>
</evidence>
<organism evidence="9 10">
    <name type="scientific">Jezberella montanilacus</name>
    <dbReference type="NCBI Taxonomy" id="323426"/>
    <lineage>
        <taxon>Bacteria</taxon>
        <taxon>Pseudomonadati</taxon>
        <taxon>Pseudomonadota</taxon>
        <taxon>Betaproteobacteria</taxon>
        <taxon>Burkholderiales</taxon>
        <taxon>Alcaligenaceae</taxon>
        <taxon>Jezberella</taxon>
    </lineage>
</organism>
<dbReference type="GO" id="GO:0030428">
    <property type="term" value="C:cell septum"/>
    <property type="evidence" value="ECO:0007669"/>
    <property type="project" value="TreeGrafter"/>
</dbReference>
<dbReference type="OrthoDB" id="7061211at2"/>
<dbReference type="RefSeq" id="WP_106227803.1">
    <property type="nucleotide sequence ID" value="NZ_PVTV01000014.1"/>
</dbReference>
<keyword evidence="4 7" id="KW-1133">Transmembrane helix</keyword>
<evidence type="ECO:0000256" key="3">
    <source>
        <dbReference type="ARBA" id="ARBA00022692"/>
    </source>
</evidence>
<feature type="topological domain" description="Cytoplasmic" evidence="7">
    <location>
        <begin position="1"/>
        <end position="3"/>
    </location>
</feature>
<dbReference type="GO" id="GO:0005886">
    <property type="term" value="C:plasma membrane"/>
    <property type="evidence" value="ECO:0007669"/>
    <property type="project" value="UniProtKB-SubCell"/>
</dbReference>
<dbReference type="PANTHER" id="PTHR37485">
    <property type="entry name" value="CELL DIVISION PROTEIN FTSB"/>
    <property type="match status" value="1"/>
</dbReference>
<evidence type="ECO:0000256" key="8">
    <source>
        <dbReference type="SAM" id="MobiDB-lite"/>
    </source>
</evidence>
<dbReference type="Proteomes" id="UP000238308">
    <property type="component" value="Unassembled WGS sequence"/>
</dbReference>
<dbReference type="GO" id="GO:0032153">
    <property type="term" value="C:cell division site"/>
    <property type="evidence" value="ECO:0007669"/>
    <property type="project" value="UniProtKB-UniRule"/>
</dbReference>
<comment type="subcellular location">
    <subcellularLocation>
        <location evidence="7">Cell inner membrane</location>
        <topology evidence="7">Single-pass type II membrane protein</topology>
    </subcellularLocation>
    <text evidence="7">Localizes to the division septum.</text>
</comment>